<dbReference type="PANTHER" id="PTHR16943">
    <property type="entry name" value="2-METHYLCITRATE DEHYDRATASE-RELATED"/>
    <property type="match status" value="1"/>
</dbReference>
<dbReference type="Pfam" id="PF19305">
    <property type="entry name" value="MmgE_PrpD_C"/>
    <property type="match status" value="1"/>
</dbReference>
<evidence type="ECO:0000256" key="1">
    <source>
        <dbReference type="ARBA" id="ARBA00006174"/>
    </source>
</evidence>
<evidence type="ECO:0000313" key="4">
    <source>
        <dbReference type="EMBL" id="KEQ91737.1"/>
    </source>
</evidence>
<dbReference type="Pfam" id="PF03972">
    <property type="entry name" value="MmgE_PrpD_N"/>
    <property type="match status" value="1"/>
</dbReference>
<evidence type="ECO:0000313" key="5">
    <source>
        <dbReference type="Proteomes" id="UP000030641"/>
    </source>
</evidence>
<dbReference type="OMA" id="VWGGFFR"/>
<evidence type="ECO:0000259" key="2">
    <source>
        <dbReference type="Pfam" id="PF03972"/>
    </source>
</evidence>
<proteinExistence type="inferred from homology"/>
<organism evidence="4 5">
    <name type="scientific">Aureobasidium subglaciale (strain EXF-2481)</name>
    <name type="common">Aureobasidium pullulans var. subglaciale</name>
    <dbReference type="NCBI Taxonomy" id="1043005"/>
    <lineage>
        <taxon>Eukaryota</taxon>
        <taxon>Fungi</taxon>
        <taxon>Dikarya</taxon>
        <taxon>Ascomycota</taxon>
        <taxon>Pezizomycotina</taxon>
        <taxon>Dothideomycetes</taxon>
        <taxon>Dothideomycetidae</taxon>
        <taxon>Dothideales</taxon>
        <taxon>Saccotheciaceae</taxon>
        <taxon>Aureobasidium</taxon>
    </lineage>
</organism>
<dbReference type="InParanoid" id="A0A074YC77"/>
<dbReference type="InterPro" id="IPR036148">
    <property type="entry name" value="MmgE/PrpD_sf"/>
</dbReference>
<dbReference type="SUPFAM" id="SSF103378">
    <property type="entry name" value="2-methylcitrate dehydratase PrpD"/>
    <property type="match status" value="1"/>
</dbReference>
<dbReference type="AlphaFoldDB" id="A0A074YC77"/>
<dbReference type="HOGENOM" id="CLU_026574_1_1_1"/>
<dbReference type="InterPro" id="IPR045336">
    <property type="entry name" value="MmgE_PrpD_N"/>
</dbReference>
<reference evidence="4 5" key="1">
    <citation type="journal article" date="2014" name="BMC Genomics">
        <title>Genome sequencing of four Aureobasidium pullulans varieties: biotechnological potential, stress tolerance, and description of new species.</title>
        <authorList>
            <person name="Gostin Ar C."/>
            <person name="Ohm R.A."/>
            <person name="Kogej T."/>
            <person name="Sonjak S."/>
            <person name="Turk M."/>
            <person name="Zajc J."/>
            <person name="Zalar P."/>
            <person name="Grube M."/>
            <person name="Sun H."/>
            <person name="Han J."/>
            <person name="Sharma A."/>
            <person name="Chiniquy J."/>
            <person name="Ngan C.Y."/>
            <person name="Lipzen A."/>
            <person name="Barry K."/>
            <person name="Grigoriev I.V."/>
            <person name="Gunde-Cimerman N."/>
        </authorList>
    </citation>
    <scope>NUCLEOTIDE SEQUENCE [LARGE SCALE GENOMIC DNA]</scope>
    <source>
        <strain evidence="4 5">EXF-2481</strain>
    </source>
</reference>
<keyword evidence="5" id="KW-1185">Reference proteome</keyword>
<dbReference type="InterPro" id="IPR042183">
    <property type="entry name" value="MmgE/PrpD_sf_1"/>
</dbReference>
<dbReference type="InterPro" id="IPR045337">
    <property type="entry name" value="MmgE_PrpD_C"/>
</dbReference>
<dbReference type="OrthoDB" id="10267976at2759"/>
<dbReference type="InterPro" id="IPR005656">
    <property type="entry name" value="MmgE_PrpD"/>
</dbReference>
<name>A0A074YC77_AURSE</name>
<sequence>MHTETEDSHGATAQLCEWIDRVQYSDIPPEVLDRAKYIILDGIACALVGAHLPWSETAACIIKDMEAAGPCQVFGHEMRLGPLAAAILNSTFIQGFELDDYHSEAPLHSNAIILPAVLAAAELMKSKAKTVSGLSLLLATIVGYEVGPRVGLSLHGTHMLSRGWHSGAVFGPSASAAAVGKLLDLNATALEDALGTACTQACGLMSAQYGSMAKRMQHGFASRNGLFAALLAQDGYTGIHSVFEQPYGGYLQAFSAGSTRDPPYLVDELTKLLGQRWHTQSINVKPYASMAATHGVIDSIAALQSQYPERFHDLNKIDRILLEISEPAYKHAWWEPKRPFTATAAQMHAAYVAAVQTHDKQVLPAQFATDMLNRDAIWTLIDKTHCLHIKDFDAPDHPWRQRVTITFSDGVQMSQLTVKPKGVDPALTNEEIVDKWRSMARGVMPASKIQEIESLVLGMDGLDDVTTLTKALNFTVKNPLDLGNEAESRTGRQVMANL</sequence>
<accession>A0A074YC77</accession>
<dbReference type="STRING" id="1043005.A0A074YC77"/>
<dbReference type="EMBL" id="KL584775">
    <property type="protein sequence ID" value="KEQ91737.1"/>
    <property type="molecule type" value="Genomic_DNA"/>
</dbReference>
<dbReference type="Gene3D" id="1.10.4100.10">
    <property type="entry name" value="2-methylcitrate dehydratase PrpD"/>
    <property type="match status" value="1"/>
</dbReference>
<dbReference type="RefSeq" id="XP_013340238.1">
    <property type="nucleotide sequence ID" value="XM_013484784.1"/>
</dbReference>
<evidence type="ECO:0008006" key="6">
    <source>
        <dbReference type="Google" id="ProtNLM"/>
    </source>
</evidence>
<protein>
    <recommendedName>
        <fullName evidence="6">MmgE/PrpD family protein</fullName>
    </recommendedName>
</protein>
<dbReference type="GeneID" id="25367474"/>
<feature type="domain" description="MmgE/PrpD N-terminal" evidence="2">
    <location>
        <begin position="14"/>
        <end position="257"/>
    </location>
</feature>
<gene>
    <name evidence="4" type="ORF">AUEXF2481DRAFT_43671</name>
</gene>
<dbReference type="Proteomes" id="UP000030641">
    <property type="component" value="Unassembled WGS sequence"/>
</dbReference>
<comment type="similarity">
    <text evidence="1">Belongs to the PrpD family.</text>
</comment>
<dbReference type="PANTHER" id="PTHR16943:SF8">
    <property type="entry name" value="2-METHYLCITRATE DEHYDRATASE"/>
    <property type="match status" value="1"/>
</dbReference>
<dbReference type="GO" id="GO:0016829">
    <property type="term" value="F:lyase activity"/>
    <property type="evidence" value="ECO:0007669"/>
    <property type="project" value="InterPro"/>
</dbReference>
<feature type="non-terminal residue" evidence="4">
    <location>
        <position position="1"/>
    </location>
</feature>
<feature type="domain" description="MmgE/PrpD C-terminal" evidence="3">
    <location>
        <begin position="287"/>
        <end position="455"/>
    </location>
</feature>
<evidence type="ECO:0000259" key="3">
    <source>
        <dbReference type="Pfam" id="PF19305"/>
    </source>
</evidence>